<evidence type="ECO:0000256" key="9">
    <source>
        <dbReference type="ARBA" id="ARBA00023136"/>
    </source>
</evidence>
<keyword evidence="4" id="KW-1003">Cell membrane</keyword>
<dbReference type="PANTHER" id="PTHR35091">
    <property type="entry name" value="FLAGELLAR PROTEIN FLIL"/>
    <property type="match status" value="1"/>
</dbReference>
<evidence type="ECO:0000313" key="12">
    <source>
        <dbReference type="Proteomes" id="UP000051298"/>
    </source>
</evidence>
<evidence type="ECO:0000256" key="1">
    <source>
        <dbReference type="ARBA" id="ARBA00002254"/>
    </source>
</evidence>
<dbReference type="Pfam" id="PF03748">
    <property type="entry name" value="FliL"/>
    <property type="match status" value="1"/>
</dbReference>
<dbReference type="eggNOG" id="COG1580">
    <property type="taxonomic scope" value="Bacteria"/>
</dbReference>
<evidence type="ECO:0000256" key="8">
    <source>
        <dbReference type="ARBA" id="ARBA00022989"/>
    </source>
</evidence>
<name>A0A0P1FG54_9RHOB</name>
<evidence type="ECO:0000256" key="4">
    <source>
        <dbReference type="ARBA" id="ARBA00022475"/>
    </source>
</evidence>
<accession>A0A0P1FG54</accession>
<keyword evidence="9 10" id="KW-0472">Membrane</keyword>
<keyword evidence="11" id="KW-0966">Cell projection</keyword>
<dbReference type="EMBL" id="CYRX01000007">
    <property type="protein sequence ID" value="CUH58940.1"/>
    <property type="molecule type" value="Genomic_DNA"/>
</dbReference>
<dbReference type="GO" id="GO:0005886">
    <property type="term" value="C:plasma membrane"/>
    <property type="evidence" value="ECO:0007669"/>
    <property type="project" value="UniProtKB-SubCell"/>
</dbReference>
<dbReference type="Proteomes" id="UP000051298">
    <property type="component" value="Unassembled WGS sequence"/>
</dbReference>
<keyword evidence="10" id="KW-0997">Cell inner membrane</keyword>
<evidence type="ECO:0000256" key="3">
    <source>
        <dbReference type="ARBA" id="ARBA00008281"/>
    </source>
</evidence>
<evidence type="ECO:0000256" key="2">
    <source>
        <dbReference type="ARBA" id="ARBA00004162"/>
    </source>
</evidence>
<evidence type="ECO:0000256" key="10">
    <source>
        <dbReference type="RuleBase" id="RU364125"/>
    </source>
</evidence>
<keyword evidence="8 10" id="KW-1133">Transmembrane helix</keyword>
<dbReference type="InterPro" id="IPR005503">
    <property type="entry name" value="FliL"/>
</dbReference>
<keyword evidence="7 10" id="KW-0283">Flagellar rotation</keyword>
<keyword evidence="5 10" id="KW-0145">Chemotaxis</keyword>
<evidence type="ECO:0000256" key="6">
    <source>
        <dbReference type="ARBA" id="ARBA00022692"/>
    </source>
</evidence>
<comment type="function">
    <text evidence="1 10">Controls the rotational direction of flagella during chemotaxis.</text>
</comment>
<protein>
    <recommendedName>
        <fullName evidence="10">Flagellar protein FliL</fullName>
    </recommendedName>
</protein>
<keyword evidence="11" id="KW-0282">Flagellum</keyword>
<dbReference type="GO" id="GO:0009425">
    <property type="term" value="C:bacterial-type flagellum basal body"/>
    <property type="evidence" value="ECO:0007669"/>
    <property type="project" value="InterPro"/>
</dbReference>
<dbReference type="GO" id="GO:0071978">
    <property type="term" value="P:bacterial-type flagellum-dependent swarming motility"/>
    <property type="evidence" value="ECO:0007669"/>
    <property type="project" value="TreeGrafter"/>
</dbReference>
<dbReference type="PANTHER" id="PTHR35091:SF2">
    <property type="entry name" value="FLAGELLAR PROTEIN FLIL"/>
    <property type="match status" value="1"/>
</dbReference>
<keyword evidence="6 10" id="KW-0812">Transmembrane</keyword>
<comment type="subcellular location">
    <subcellularLocation>
        <location evidence="10">Cell inner membrane</location>
    </subcellularLocation>
    <subcellularLocation>
        <location evidence="2">Cell membrane</location>
        <topology evidence="2">Single-pass membrane protein</topology>
    </subcellularLocation>
</comment>
<gene>
    <name evidence="11" type="ORF">THS5294_00220</name>
</gene>
<comment type="similarity">
    <text evidence="3 10">Belongs to the FliL family.</text>
</comment>
<proteinExistence type="inferred from homology"/>
<dbReference type="RefSeq" id="WP_058122269.1">
    <property type="nucleotide sequence ID" value="NZ_CYRX01000007.1"/>
</dbReference>
<evidence type="ECO:0000256" key="5">
    <source>
        <dbReference type="ARBA" id="ARBA00022500"/>
    </source>
</evidence>
<dbReference type="GO" id="GO:0006935">
    <property type="term" value="P:chemotaxis"/>
    <property type="evidence" value="ECO:0007669"/>
    <property type="project" value="UniProtKB-KW"/>
</dbReference>
<dbReference type="STRING" id="266809.PM03_07650"/>
<keyword evidence="11" id="KW-0969">Cilium</keyword>
<dbReference type="AlphaFoldDB" id="A0A0P1FG54"/>
<evidence type="ECO:0000313" key="11">
    <source>
        <dbReference type="EMBL" id="CUH58940.1"/>
    </source>
</evidence>
<evidence type="ECO:0000256" key="7">
    <source>
        <dbReference type="ARBA" id="ARBA00022779"/>
    </source>
</evidence>
<reference evidence="11 12" key="1">
    <citation type="submission" date="2015-09" db="EMBL/GenBank/DDBJ databases">
        <authorList>
            <consortium name="Swine Surveillance"/>
        </authorList>
    </citation>
    <scope>NUCLEOTIDE SEQUENCE [LARGE SCALE GENOMIC DNA]</scope>
    <source>
        <strain evidence="11 12">CECT 5294</strain>
    </source>
</reference>
<sequence>MAESDETKDAPSKKASKLPLILAIVVALVGGGGAFFFMYTSGDGTPTEVVEAAPEEKTLSPLADLAFVPLPPMVIALGDSSSNRLLRFQAQLEVSSGDEEAVSFLEPRIMDVLNTYLRAVAVEDLESRRALIRLRAQMLRRIQIVTGGDHVRDLLITEFVLT</sequence>
<organism evidence="11 12">
    <name type="scientific">Thalassobacter stenotrophicus</name>
    <dbReference type="NCBI Taxonomy" id="266809"/>
    <lineage>
        <taxon>Bacteria</taxon>
        <taxon>Pseudomonadati</taxon>
        <taxon>Pseudomonadota</taxon>
        <taxon>Alphaproteobacteria</taxon>
        <taxon>Rhodobacterales</taxon>
        <taxon>Roseobacteraceae</taxon>
        <taxon>Thalassobacter</taxon>
    </lineage>
</organism>
<feature type="transmembrane region" description="Helical" evidence="10">
    <location>
        <begin position="20"/>
        <end position="39"/>
    </location>
</feature>